<sequence length="525" mass="56579">MVTDLTADSVRPEAQAVDVGDAEYLRRIAAARVYDVAIETPLERAVQLSDRLGNNVLLKREDLQPVHSFKLRGAYNKIAGLSDEQRARGVICASAGNHAQGVALSGQKLGIRAVIVMPRTTPSIKVAAVRSFGGEIILHGDSFDEAAAHANELAVRDSLTYVHPYDDPEVIAGQGTIGMEILQQHPDDLHAIFCCVGGGGLIAGVSAYVKSVRPDIRVIGVEPDDAPSMTRALEAGERITLDHVGLFADGAAVRCAGEEPFRVAQRCVDAMITVSADEISAAVRDIFEDTRALAEPAGGLALAGLKKYVAETGVSGQSLAAVLSGANVNFDRLRYIAERAELGEHREALLAVTIPERPGAFRAFCQALGVRGITEFNYRYSGPGEAHIFAGVKLTDGPAERDRIIQLLEAEGYAVTDLSANEMAKLHVRYMVGGRTSGVADEMLFRFEFPERPGALLNFLDNVGDRWNISLFHYRNHGHAYGQVLAAMQVPSGERDACRASLDKLGYEYEEESDNPAYGFFLAGD</sequence>
<keyword evidence="8 12" id="KW-0663">Pyridoxal phosphate</keyword>
<dbReference type="InterPro" id="IPR001721">
    <property type="entry name" value="TD_ACT-like"/>
</dbReference>
<keyword evidence="6 12" id="KW-0412">Isoleucine biosynthesis</keyword>
<dbReference type="Pfam" id="PF00585">
    <property type="entry name" value="Thr_dehydrat_C"/>
    <property type="match status" value="2"/>
</dbReference>
<dbReference type="InterPro" id="IPR005787">
    <property type="entry name" value="Thr_deHydtase_biosynth"/>
</dbReference>
<dbReference type="InterPro" id="IPR045865">
    <property type="entry name" value="ACT-like_dom_sf"/>
</dbReference>
<feature type="domain" description="ACT-like" evidence="13">
    <location>
        <begin position="348"/>
        <end position="420"/>
    </location>
</feature>
<evidence type="ECO:0000256" key="10">
    <source>
        <dbReference type="ARBA" id="ARBA00023304"/>
    </source>
</evidence>
<evidence type="ECO:0000256" key="3">
    <source>
        <dbReference type="ARBA" id="ARBA00004810"/>
    </source>
</evidence>
<evidence type="ECO:0000256" key="5">
    <source>
        <dbReference type="ARBA" id="ARBA00022605"/>
    </source>
</evidence>
<dbReference type="CDD" id="cd04907">
    <property type="entry name" value="ACT_ThrD-I_2"/>
    <property type="match status" value="1"/>
</dbReference>
<comment type="similarity">
    <text evidence="4 12">Belongs to the serine/threonine dehydratase family.</text>
</comment>
<accession>A0ABU3B9A8</accession>
<evidence type="ECO:0000256" key="4">
    <source>
        <dbReference type="ARBA" id="ARBA00010869"/>
    </source>
</evidence>
<reference evidence="14 15" key="1">
    <citation type="submission" date="2023-09" db="EMBL/GenBank/DDBJ databases">
        <authorList>
            <person name="Rey-Velasco X."/>
        </authorList>
    </citation>
    <scope>NUCLEOTIDE SEQUENCE [LARGE SCALE GENOMIC DNA]</scope>
    <source>
        <strain evidence="14 15">P385</strain>
    </source>
</reference>
<dbReference type="InterPro" id="IPR038110">
    <property type="entry name" value="TD_ACT-like_sf"/>
</dbReference>
<dbReference type="InterPro" id="IPR050147">
    <property type="entry name" value="Ser/Thr_Dehydratase"/>
</dbReference>
<evidence type="ECO:0000313" key="14">
    <source>
        <dbReference type="EMBL" id="MDT0619058.1"/>
    </source>
</evidence>
<protein>
    <recommendedName>
        <fullName evidence="12">L-threonine dehydratase</fullName>
        <ecNumber evidence="12">4.3.1.19</ecNumber>
    </recommendedName>
    <alternativeName>
        <fullName evidence="12">Threonine deaminase</fullName>
    </alternativeName>
</protein>
<comment type="cofactor">
    <cofactor evidence="2 12">
        <name>pyridoxal 5'-phosphate</name>
        <dbReference type="ChEBI" id="CHEBI:597326"/>
    </cofactor>
</comment>
<dbReference type="Gene3D" id="3.40.1020.10">
    <property type="entry name" value="Biosynthetic Threonine Deaminase, Domain 3"/>
    <property type="match status" value="1"/>
</dbReference>
<evidence type="ECO:0000256" key="12">
    <source>
        <dbReference type="RuleBase" id="RU362012"/>
    </source>
</evidence>
<dbReference type="Proteomes" id="UP001259982">
    <property type="component" value="Unassembled WGS sequence"/>
</dbReference>
<dbReference type="NCBIfam" id="NF009130">
    <property type="entry name" value="PRK12483.1"/>
    <property type="match status" value="1"/>
</dbReference>
<dbReference type="EC" id="4.3.1.19" evidence="12"/>
<keyword evidence="10 12" id="KW-0100">Branched-chain amino acid biosynthesis</keyword>
<dbReference type="PROSITE" id="PS51672">
    <property type="entry name" value="ACT_LIKE"/>
    <property type="match status" value="2"/>
</dbReference>
<dbReference type="Gene3D" id="3.40.50.1100">
    <property type="match status" value="2"/>
</dbReference>
<dbReference type="PANTHER" id="PTHR48078:SF11">
    <property type="entry name" value="THREONINE DEHYDRATASE, MITOCHONDRIAL"/>
    <property type="match status" value="1"/>
</dbReference>
<keyword evidence="9 12" id="KW-0456">Lyase</keyword>
<evidence type="ECO:0000256" key="11">
    <source>
        <dbReference type="ARBA" id="ARBA00025527"/>
    </source>
</evidence>
<dbReference type="InterPro" id="IPR000634">
    <property type="entry name" value="Ser/Thr_deHydtase_PyrdxlP-BS"/>
</dbReference>
<evidence type="ECO:0000256" key="9">
    <source>
        <dbReference type="ARBA" id="ARBA00023239"/>
    </source>
</evidence>
<gene>
    <name evidence="12 14" type="primary">ilvA</name>
    <name evidence="14" type="ORF">RM531_11290</name>
</gene>
<evidence type="ECO:0000259" key="13">
    <source>
        <dbReference type="PROSITE" id="PS51672"/>
    </source>
</evidence>
<feature type="domain" description="ACT-like" evidence="13">
    <location>
        <begin position="443"/>
        <end position="514"/>
    </location>
</feature>
<evidence type="ECO:0000256" key="7">
    <source>
        <dbReference type="ARBA" id="ARBA00022737"/>
    </source>
</evidence>
<organism evidence="14 15">
    <name type="scientific">Spectribacter acetivorans</name>
    <dbReference type="NCBI Taxonomy" id="3075603"/>
    <lineage>
        <taxon>Bacteria</taxon>
        <taxon>Pseudomonadati</taxon>
        <taxon>Pseudomonadota</taxon>
        <taxon>Gammaproteobacteria</taxon>
        <taxon>Salinisphaerales</taxon>
        <taxon>Salinisphaeraceae</taxon>
        <taxon>Spectribacter</taxon>
    </lineage>
</organism>
<evidence type="ECO:0000256" key="1">
    <source>
        <dbReference type="ARBA" id="ARBA00001274"/>
    </source>
</evidence>
<dbReference type="CDD" id="cd01562">
    <property type="entry name" value="Thr-dehyd"/>
    <property type="match status" value="1"/>
</dbReference>
<evidence type="ECO:0000256" key="6">
    <source>
        <dbReference type="ARBA" id="ARBA00022624"/>
    </source>
</evidence>
<evidence type="ECO:0000256" key="2">
    <source>
        <dbReference type="ARBA" id="ARBA00001933"/>
    </source>
</evidence>
<comment type="catalytic activity">
    <reaction evidence="1 12">
        <text>L-threonine = 2-oxobutanoate + NH4(+)</text>
        <dbReference type="Rhea" id="RHEA:22108"/>
        <dbReference type="ChEBI" id="CHEBI:16763"/>
        <dbReference type="ChEBI" id="CHEBI:28938"/>
        <dbReference type="ChEBI" id="CHEBI:57926"/>
        <dbReference type="EC" id="4.3.1.19"/>
    </reaction>
</comment>
<keyword evidence="7" id="KW-0677">Repeat</keyword>
<dbReference type="InterPro" id="IPR036052">
    <property type="entry name" value="TrpB-like_PALP_sf"/>
</dbReference>
<dbReference type="RefSeq" id="WP_311659366.1">
    <property type="nucleotide sequence ID" value="NZ_JAVRHY010000010.1"/>
</dbReference>
<dbReference type="PANTHER" id="PTHR48078">
    <property type="entry name" value="THREONINE DEHYDRATASE, MITOCHONDRIAL-RELATED"/>
    <property type="match status" value="1"/>
</dbReference>
<comment type="function">
    <text evidence="11 12">Catalyzes the anaerobic formation of alpha-ketobutyrate and ammonia from threonine in a two-step reaction. The first step involved a dehydration of threonine and a production of enamine intermediates (aminocrotonate), which tautomerizes to its imine form (iminobutyrate). Both intermediates are unstable and short-lived. The second step is the nonenzymatic hydrolysis of the enamine/imine intermediates to form 2-ketobutyrate and free ammonia. In the low water environment of the cell, the second step is accelerated by RidA.</text>
</comment>
<dbReference type="NCBIfam" id="NF006674">
    <property type="entry name" value="PRK09224.1"/>
    <property type="match status" value="1"/>
</dbReference>
<dbReference type="EMBL" id="JAVRHY010000010">
    <property type="protein sequence ID" value="MDT0619058.1"/>
    <property type="molecule type" value="Genomic_DNA"/>
</dbReference>
<keyword evidence="5 12" id="KW-0028">Amino-acid biosynthesis</keyword>
<dbReference type="GO" id="GO:0004794">
    <property type="term" value="F:threonine deaminase activity"/>
    <property type="evidence" value="ECO:0007669"/>
    <property type="project" value="UniProtKB-EC"/>
</dbReference>
<comment type="caution">
    <text evidence="14">The sequence shown here is derived from an EMBL/GenBank/DDBJ whole genome shotgun (WGS) entry which is preliminary data.</text>
</comment>
<comment type="pathway">
    <text evidence="3 12">Amino-acid biosynthesis; L-isoleucine biosynthesis; 2-oxobutanoate from L-threonine: step 1/1.</text>
</comment>
<evidence type="ECO:0000313" key="15">
    <source>
        <dbReference type="Proteomes" id="UP001259982"/>
    </source>
</evidence>
<dbReference type="SUPFAM" id="SSF53686">
    <property type="entry name" value="Tryptophan synthase beta subunit-like PLP-dependent enzymes"/>
    <property type="match status" value="1"/>
</dbReference>
<proteinExistence type="inferred from homology"/>
<name>A0ABU3B9A8_9GAMM</name>
<comment type="subunit">
    <text evidence="12">Homotetramer.</text>
</comment>
<dbReference type="CDD" id="cd04906">
    <property type="entry name" value="ACT_ThrD-I_1"/>
    <property type="match status" value="1"/>
</dbReference>
<dbReference type="NCBIfam" id="TIGR01124">
    <property type="entry name" value="ilvA_2Cterm"/>
    <property type="match status" value="1"/>
</dbReference>
<keyword evidence="15" id="KW-1185">Reference proteome</keyword>
<dbReference type="Pfam" id="PF00291">
    <property type="entry name" value="PALP"/>
    <property type="match status" value="1"/>
</dbReference>
<evidence type="ECO:0000256" key="8">
    <source>
        <dbReference type="ARBA" id="ARBA00022898"/>
    </source>
</evidence>
<dbReference type="PROSITE" id="PS00165">
    <property type="entry name" value="DEHYDRATASE_SER_THR"/>
    <property type="match status" value="1"/>
</dbReference>
<dbReference type="SUPFAM" id="SSF55021">
    <property type="entry name" value="ACT-like"/>
    <property type="match status" value="2"/>
</dbReference>
<dbReference type="InterPro" id="IPR001926">
    <property type="entry name" value="TrpB-like_PALP"/>
</dbReference>